<dbReference type="InterPro" id="IPR002197">
    <property type="entry name" value="HTH_Fis"/>
</dbReference>
<dbReference type="Pfam" id="PF25601">
    <property type="entry name" value="AAA_lid_14"/>
    <property type="match status" value="1"/>
</dbReference>
<dbReference type="EMBL" id="FNST01000002">
    <property type="protein sequence ID" value="SEB77594.1"/>
    <property type="molecule type" value="Genomic_DNA"/>
</dbReference>
<keyword evidence="3" id="KW-0805">Transcription regulation</keyword>
<dbReference type="RefSeq" id="WP_244320692.1">
    <property type="nucleotide sequence ID" value="NZ_FNST01000002.1"/>
</dbReference>
<evidence type="ECO:0000256" key="2">
    <source>
        <dbReference type="ARBA" id="ARBA00022840"/>
    </source>
</evidence>
<evidence type="ECO:0000313" key="7">
    <source>
        <dbReference type="Proteomes" id="UP000198609"/>
    </source>
</evidence>
<evidence type="ECO:0000256" key="4">
    <source>
        <dbReference type="ARBA" id="ARBA00023163"/>
    </source>
</evidence>
<sequence length="488" mass="52392">MDSRRLAPRLLASWQRSERYGLSPEEMRPVFTGSVDTASLLYECGHEALRGLRGTLANEAVSMMIADSDGLVLSRVCDDASINRSLDRVHLAPGFSFAERDVGTNGLGLALADRAPSLVRADEHYCAGLRGYTCAAAPVLDPVTGAVAGSVNLTTWSDASSGLLLALAQATAGNTTALMLARGTGRKDRALPPPGRVSRVYADRYDQPDDAHRPLSPGWTDALATARTALARGRVVAVVGEPGAGKTALVSAARRQMGARERLLSARPPAPGEVDAWLRLWTPELEKDSTCVVVSGVDRLPAWAATELAGLFGRVRRTGGDGSGRPQPFAVTAQRYAAIPDALSPLIDTVVEVPALRLRPDDILPLARHFAHRYRGRAVTFTPAATRALTSYDWPENVRQLRRVVREAAARTDVIDTRHLPAEMFTRSGGHLTRLQLLERDEIVRCLTEPGTTVARAAAKLGMGRATVYRKMARYGIQVPGGRSGTGS</sequence>
<dbReference type="Proteomes" id="UP000198609">
    <property type="component" value="Unassembled WGS sequence"/>
</dbReference>
<name>A0A1H4M4D0_STRMJ</name>
<dbReference type="InterPro" id="IPR058031">
    <property type="entry name" value="AAA_lid_NorR"/>
</dbReference>
<dbReference type="AlphaFoldDB" id="A0A1H4M4D0"/>
<evidence type="ECO:0000313" key="6">
    <source>
        <dbReference type="EMBL" id="SEB77594.1"/>
    </source>
</evidence>
<dbReference type="GO" id="GO:0006355">
    <property type="term" value="P:regulation of DNA-templated transcription"/>
    <property type="evidence" value="ECO:0007669"/>
    <property type="project" value="InterPro"/>
</dbReference>
<dbReference type="PRINTS" id="PR01590">
    <property type="entry name" value="HTHFIS"/>
</dbReference>
<dbReference type="InterPro" id="IPR029016">
    <property type="entry name" value="GAF-like_dom_sf"/>
</dbReference>
<organism evidence="6 7">
    <name type="scientific">Streptomyces melanosporofaciens</name>
    <dbReference type="NCBI Taxonomy" id="67327"/>
    <lineage>
        <taxon>Bacteria</taxon>
        <taxon>Bacillati</taxon>
        <taxon>Actinomycetota</taxon>
        <taxon>Actinomycetes</taxon>
        <taxon>Kitasatosporales</taxon>
        <taxon>Streptomycetaceae</taxon>
        <taxon>Streptomyces</taxon>
        <taxon>Streptomyces violaceusniger group</taxon>
    </lineage>
</organism>
<dbReference type="SUPFAM" id="SSF52540">
    <property type="entry name" value="P-loop containing nucleoside triphosphate hydrolases"/>
    <property type="match status" value="1"/>
</dbReference>
<feature type="domain" description="Sigma-54 factor interaction" evidence="5">
    <location>
        <begin position="341"/>
        <end position="410"/>
    </location>
</feature>
<accession>A0A1H4M4D0</accession>
<keyword evidence="4" id="KW-0804">Transcription</keyword>
<evidence type="ECO:0000259" key="5">
    <source>
        <dbReference type="PROSITE" id="PS50045"/>
    </source>
</evidence>
<keyword evidence="7" id="KW-1185">Reference proteome</keyword>
<gene>
    <name evidence="6" type="ORF">SAMN04490356_1635</name>
</gene>
<dbReference type="GO" id="GO:0005524">
    <property type="term" value="F:ATP binding"/>
    <property type="evidence" value="ECO:0007669"/>
    <property type="project" value="UniProtKB-KW"/>
</dbReference>
<keyword evidence="1" id="KW-0547">Nucleotide-binding</keyword>
<dbReference type="InterPro" id="IPR009057">
    <property type="entry name" value="Homeodomain-like_sf"/>
</dbReference>
<dbReference type="Gene3D" id="1.10.10.60">
    <property type="entry name" value="Homeodomain-like"/>
    <property type="match status" value="1"/>
</dbReference>
<dbReference type="InterPro" id="IPR027417">
    <property type="entry name" value="P-loop_NTPase"/>
</dbReference>
<keyword evidence="2" id="KW-0067">ATP-binding</keyword>
<reference evidence="7" key="1">
    <citation type="submission" date="2016-10" db="EMBL/GenBank/DDBJ databases">
        <authorList>
            <person name="Varghese N."/>
            <person name="Submissions S."/>
        </authorList>
    </citation>
    <scope>NUCLEOTIDE SEQUENCE [LARGE SCALE GENOMIC DNA]</scope>
    <source>
        <strain evidence="7">DSM 40318</strain>
    </source>
</reference>
<evidence type="ECO:0000256" key="3">
    <source>
        <dbReference type="ARBA" id="ARBA00023015"/>
    </source>
</evidence>
<dbReference type="PROSITE" id="PS50045">
    <property type="entry name" value="SIGMA54_INTERACT_4"/>
    <property type="match status" value="1"/>
</dbReference>
<protein>
    <submittedName>
        <fullName evidence="6">Regulatory protein, Fis family</fullName>
    </submittedName>
</protein>
<dbReference type="Gene3D" id="3.30.450.40">
    <property type="match status" value="1"/>
</dbReference>
<dbReference type="GO" id="GO:0043565">
    <property type="term" value="F:sequence-specific DNA binding"/>
    <property type="evidence" value="ECO:0007669"/>
    <property type="project" value="InterPro"/>
</dbReference>
<dbReference type="InterPro" id="IPR002078">
    <property type="entry name" value="Sigma_54_int"/>
</dbReference>
<dbReference type="Pfam" id="PF02954">
    <property type="entry name" value="HTH_8"/>
    <property type="match status" value="1"/>
</dbReference>
<dbReference type="Gene3D" id="1.10.8.60">
    <property type="match status" value="1"/>
</dbReference>
<evidence type="ECO:0000256" key="1">
    <source>
        <dbReference type="ARBA" id="ARBA00022741"/>
    </source>
</evidence>
<proteinExistence type="predicted"/>
<dbReference type="SUPFAM" id="SSF46689">
    <property type="entry name" value="Homeodomain-like"/>
    <property type="match status" value="1"/>
</dbReference>
<dbReference type="PANTHER" id="PTHR32071">
    <property type="entry name" value="TRANSCRIPTIONAL REGULATORY PROTEIN"/>
    <property type="match status" value="1"/>
</dbReference>